<protein>
    <recommendedName>
        <fullName evidence="4">DUF417 domain-containing protein</fullName>
    </recommendedName>
</protein>
<proteinExistence type="predicted"/>
<feature type="transmembrane region" description="Helical" evidence="1">
    <location>
        <begin position="166"/>
        <end position="187"/>
    </location>
</feature>
<dbReference type="OrthoDB" id="1118972at2"/>
<keyword evidence="3" id="KW-1185">Reference proteome</keyword>
<feature type="transmembrane region" description="Helical" evidence="1">
    <location>
        <begin position="62"/>
        <end position="88"/>
    </location>
</feature>
<reference evidence="2 3" key="1">
    <citation type="submission" date="2018-04" db="EMBL/GenBank/DDBJ databases">
        <title>Thalassorhabdus spongiae gen. nov., sp. nov., isolated from a marine sponge in South-West Iceland.</title>
        <authorList>
            <person name="Knobloch S."/>
            <person name="Daussin A."/>
            <person name="Johannsson R."/>
            <person name="Marteinsson V.T."/>
        </authorList>
    </citation>
    <scope>NUCLEOTIDE SEQUENCE [LARGE SCALE GENOMIC DNA]</scope>
    <source>
        <strain evidence="2 3">Hp12</strain>
    </source>
</reference>
<accession>A0A2V1GRN2</accession>
<evidence type="ECO:0000256" key="1">
    <source>
        <dbReference type="SAM" id="Phobius"/>
    </source>
</evidence>
<dbReference type="Proteomes" id="UP000244906">
    <property type="component" value="Unassembled WGS sequence"/>
</dbReference>
<dbReference type="EMBL" id="QDDL01000016">
    <property type="protein sequence ID" value="PVZ63427.1"/>
    <property type="molecule type" value="Genomic_DNA"/>
</dbReference>
<dbReference type="GO" id="GO:0005886">
    <property type="term" value="C:plasma membrane"/>
    <property type="evidence" value="ECO:0007669"/>
    <property type="project" value="TreeGrafter"/>
</dbReference>
<dbReference type="AlphaFoldDB" id="A0A2V1GRN2"/>
<organism evidence="2 3">
    <name type="scientific">Pelagibaculum spongiae</name>
    <dbReference type="NCBI Taxonomy" id="2080658"/>
    <lineage>
        <taxon>Bacteria</taxon>
        <taxon>Pseudomonadati</taxon>
        <taxon>Pseudomonadota</taxon>
        <taxon>Gammaproteobacteria</taxon>
        <taxon>Oceanospirillales</taxon>
        <taxon>Pelagibaculum</taxon>
    </lineage>
</organism>
<evidence type="ECO:0000313" key="3">
    <source>
        <dbReference type="Proteomes" id="UP000244906"/>
    </source>
</evidence>
<gene>
    <name evidence="2" type="ORF">DC094_21195</name>
</gene>
<name>A0A2V1GRN2_9GAMM</name>
<keyword evidence="1" id="KW-0472">Membrane</keyword>
<evidence type="ECO:0000313" key="2">
    <source>
        <dbReference type="EMBL" id="PVZ63427.1"/>
    </source>
</evidence>
<keyword evidence="1" id="KW-0812">Transmembrane</keyword>
<dbReference type="Pfam" id="PF04224">
    <property type="entry name" value="DUF417"/>
    <property type="match status" value="2"/>
</dbReference>
<comment type="caution">
    <text evidence="2">The sequence shown here is derived from an EMBL/GenBank/DDBJ whole genome shotgun (WGS) entry which is preliminary data.</text>
</comment>
<feature type="transmembrane region" description="Helical" evidence="1">
    <location>
        <begin position="243"/>
        <end position="265"/>
    </location>
</feature>
<feature type="transmembrane region" description="Helical" evidence="1">
    <location>
        <begin position="136"/>
        <end position="154"/>
    </location>
</feature>
<sequence length="302" mass="33735">MNNEVSTIERAINFRPSDSKLMIYLSAVTALYLIWVGLLKLSPPEHQQIEFWLGNSPLFDGLLTTIGTPTIGVLMALFEVPAGLLILLGLNNRKLGIIGCLMAMAIFALNFLYLFTNPVWVDALGGFPIIGSGQNLLKYLSMFAVPAYILSQYLQEKENCSNALLVRKLAIFCCFAGIVLVMGWIGWMKFYEFEAKGIVRLMEPNIFFNWTYAIWSVQGASNFIGIVEWAFLALLLCLPFNRLLGTLGVIGIALTAFGTLTFMFSTPGWNPDSFFPLLNRTGVFVLKDQLLLAAAIILWREY</sequence>
<dbReference type="RefSeq" id="WP_116689122.1">
    <property type="nucleotide sequence ID" value="NZ_CAWNYD010000016.1"/>
</dbReference>
<feature type="transmembrane region" description="Helical" evidence="1">
    <location>
        <begin position="207"/>
        <end position="236"/>
    </location>
</feature>
<keyword evidence="1" id="KW-1133">Transmembrane helix</keyword>
<evidence type="ECO:0008006" key="4">
    <source>
        <dbReference type="Google" id="ProtNLM"/>
    </source>
</evidence>
<dbReference type="PANTHER" id="PTHR40106:SF1">
    <property type="entry name" value="INNER MEMBRANE PROTEIN RCLC"/>
    <property type="match status" value="1"/>
</dbReference>
<dbReference type="InterPro" id="IPR007339">
    <property type="entry name" value="RclC-like"/>
</dbReference>
<dbReference type="GO" id="GO:1901530">
    <property type="term" value="P:response to hypochlorite"/>
    <property type="evidence" value="ECO:0007669"/>
    <property type="project" value="TreeGrafter"/>
</dbReference>
<feature type="transmembrane region" description="Helical" evidence="1">
    <location>
        <begin position="95"/>
        <end position="116"/>
    </location>
</feature>
<feature type="transmembrane region" description="Helical" evidence="1">
    <location>
        <begin position="21"/>
        <end position="42"/>
    </location>
</feature>
<dbReference type="PANTHER" id="PTHR40106">
    <property type="entry name" value="INNER MEMBRANE PROTEIN RCLC"/>
    <property type="match status" value="1"/>
</dbReference>